<dbReference type="EnsemblPlants" id="Solyc00g047190.1.1">
    <property type="protein sequence ID" value="Solyc00g047190.1.1.1.CDS"/>
    <property type="gene ID" value="Solyc00g047190.1"/>
</dbReference>
<dbReference type="PaxDb" id="4081-Solyc00g047190.1.1"/>
<protein>
    <submittedName>
        <fullName evidence="1">Uncharacterized protein</fullName>
    </submittedName>
</protein>
<reference evidence="1" key="2">
    <citation type="submission" date="2019-04" db="UniProtKB">
        <authorList>
            <consortium name="EnsemblPlants"/>
        </authorList>
    </citation>
    <scope>IDENTIFICATION</scope>
    <source>
        <strain evidence="1">cv. Heinz 1706</strain>
    </source>
</reference>
<evidence type="ECO:0000313" key="2">
    <source>
        <dbReference type="Proteomes" id="UP000004994"/>
    </source>
</evidence>
<organism evidence="1">
    <name type="scientific">Solanum lycopersicum</name>
    <name type="common">Tomato</name>
    <name type="synonym">Lycopersicon esculentum</name>
    <dbReference type="NCBI Taxonomy" id="4081"/>
    <lineage>
        <taxon>Eukaryota</taxon>
        <taxon>Viridiplantae</taxon>
        <taxon>Streptophyta</taxon>
        <taxon>Embryophyta</taxon>
        <taxon>Tracheophyta</taxon>
        <taxon>Spermatophyta</taxon>
        <taxon>Magnoliopsida</taxon>
        <taxon>eudicotyledons</taxon>
        <taxon>Gunneridae</taxon>
        <taxon>Pentapetalae</taxon>
        <taxon>asterids</taxon>
        <taxon>lamiids</taxon>
        <taxon>Solanales</taxon>
        <taxon>Solanaceae</taxon>
        <taxon>Solanoideae</taxon>
        <taxon>Solaneae</taxon>
        <taxon>Solanum</taxon>
        <taxon>Solanum subgen. Lycopersicon</taxon>
    </lineage>
</organism>
<reference evidence="1" key="1">
    <citation type="journal article" date="2012" name="Nature">
        <title>The tomato genome sequence provides insights into fleshy fruit evolution.</title>
        <authorList>
            <consortium name="Tomato Genome Consortium"/>
        </authorList>
    </citation>
    <scope>NUCLEOTIDE SEQUENCE [LARGE SCALE GENOMIC DNA]</scope>
    <source>
        <strain evidence="1">cv. Heinz 1706</strain>
    </source>
</reference>
<name>A0A494G9G0_SOLLC</name>
<dbReference type="AlphaFoldDB" id="A0A494G9G0"/>
<keyword evidence="2" id="KW-1185">Reference proteome</keyword>
<sequence length="105" mass="11963">MVRGMVVTQLQAHELAIPIVLCPQPQLLLRMIERFERGIRTALTKRLTKANGITESEADVIERKLGPNGRGLQRWKAYGIGAYSYIKFPNKINWGDRPAKQKLFS</sequence>
<dbReference type="Gramene" id="Solyc00g047190.1.1">
    <property type="protein sequence ID" value="Solyc00g047190.1.1.1.CDS"/>
    <property type="gene ID" value="Solyc00g047190.1"/>
</dbReference>
<dbReference type="InParanoid" id="A0A494G9G0"/>
<accession>A0A494G9G0</accession>
<evidence type="ECO:0000313" key="1">
    <source>
        <dbReference type="EnsemblPlants" id="Solyc00g047190.1.1.1.CDS"/>
    </source>
</evidence>
<proteinExistence type="predicted"/>
<dbReference type="Proteomes" id="UP000004994">
    <property type="component" value="Unassembled WGS sequence"/>
</dbReference>